<dbReference type="Pfam" id="PF02464">
    <property type="entry name" value="CinA"/>
    <property type="match status" value="1"/>
</dbReference>
<dbReference type="Proteomes" id="UP000822142">
    <property type="component" value="Unassembled WGS sequence"/>
</dbReference>
<dbReference type="Gene3D" id="3.30.70.2860">
    <property type="match status" value="1"/>
</dbReference>
<evidence type="ECO:0000259" key="2">
    <source>
        <dbReference type="Pfam" id="PF18146"/>
    </source>
</evidence>
<dbReference type="InterPro" id="IPR036425">
    <property type="entry name" value="MoaB/Mog-like_dom_sf"/>
</dbReference>
<dbReference type="InterPro" id="IPR041424">
    <property type="entry name" value="CinA_KH"/>
</dbReference>
<organism evidence="3 4">
    <name type="scientific">Blautia hansenii</name>
    <name type="common">Ruminococcus hansenii</name>
    <dbReference type="NCBI Taxonomy" id="1322"/>
    <lineage>
        <taxon>Bacteria</taxon>
        <taxon>Bacillati</taxon>
        <taxon>Bacillota</taxon>
        <taxon>Clostridia</taxon>
        <taxon>Lachnospirales</taxon>
        <taxon>Lachnospiraceae</taxon>
        <taxon>Blautia</taxon>
    </lineage>
</organism>
<dbReference type="InterPro" id="IPR050101">
    <property type="entry name" value="CinA"/>
</dbReference>
<sequence length="359" mass="39336">MTAELIFIGMDLLEQEAAKDGSRYLAEKCKRFGFSFNGISLVREDKKQVTETVKAGLKRSDLVFVCTKTGELLEGLPKTLTQEKGLILLPQEEEKMAVVLEERLACCLEEKQAGAVCCDTVKLCGLEEKEIREKIRDLQEEKQNPVLQVFSYPGEVHICAAAYGETKKAAKNLLKPVIRELKVRFGADIYTTEENKNLETAVVELLKKQDLTLTTVESCTGGALAARIINVPGASDVLKQGFVTYSNKAKRKAVKVKKHTLKKYGAVSEPCAREMAKGGAFASGADTALSVTGFAGPEGGTKEFPVGTVFIGCTVKDQTRVKECHFTGNRSSVREQAVTQALVLLRECILKNFEQKSGK</sequence>
<dbReference type="EMBL" id="JAAITA010000021">
    <property type="protein sequence ID" value="NSJ87047.1"/>
    <property type="molecule type" value="Genomic_DNA"/>
</dbReference>
<dbReference type="NCBIfam" id="TIGR00199">
    <property type="entry name" value="PncC_domain"/>
    <property type="match status" value="1"/>
</dbReference>
<accession>A0ABX2I971</accession>
<evidence type="ECO:0000259" key="1">
    <source>
        <dbReference type="Pfam" id="PF02464"/>
    </source>
</evidence>
<dbReference type="InterPro" id="IPR036653">
    <property type="entry name" value="CinA-like_C"/>
</dbReference>
<keyword evidence="4" id="KW-1185">Reference proteome</keyword>
<feature type="domain" description="CinA C-terminal" evidence="1">
    <location>
        <begin position="196"/>
        <end position="348"/>
    </location>
</feature>
<evidence type="ECO:0000313" key="3">
    <source>
        <dbReference type="EMBL" id="NSJ87047.1"/>
    </source>
</evidence>
<dbReference type="PANTHER" id="PTHR13939">
    <property type="entry name" value="NICOTINAMIDE-NUCLEOTIDE AMIDOHYDROLASE PNCC"/>
    <property type="match status" value="1"/>
</dbReference>
<name>A0ABX2I971_BLAHA</name>
<dbReference type="Gene3D" id="3.40.980.10">
    <property type="entry name" value="MoaB/Mog-like domain"/>
    <property type="match status" value="1"/>
</dbReference>
<dbReference type="PANTHER" id="PTHR13939:SF0">
    <property type="entry name" value="NMN AMIDOHYDROLASE-LIKE PROTEIN YFAY"/>
    <property type="match status" value="1"/>
</dbReference>
<proteinExistence type="predicted"/>
<dbReference type="InterPro" id="IPR008136">
    <property type="entry name" value="CinA_C"/>
</dbReference>
<comment type="caution">
    <text evidence="3">The sequence shown here is derived from an EMBL/GenBank/DDBJ whole genome shotgun (WGS) entry which is preliminary data.</text>
</comment>
<dbReference type="SUPFAM" id="SSF142433">
    <property type="entry name" value="CinA-like"/>
    <property type="match status" value="1"/>
</dbReference>
<protein>
    <submittedName>
        <fullName evidence="3">Nicotinamide-nucleotide amidohydrolase family protein</fullName>
    </submittedName>
</protein>
<dbReference type="RefSeq" id="WP_173750001.1">
    <property type="nucleotide sequence ID" value="NZ_JAAITA010000021.1"/>
</dbReference>
<feature type="domain" description="CinA KH" evidence="2">
    <location>
        <begin position="120"/>
        <end position="190"/>
    </location>
</feature>
<dbReference type="Gene3D" id="3.90.950.20">
    <property type="entry name" value="CinA-like"/>
    <property type="match status" value="1"/>
</dbReference>
<gene>
    <name evidence="3" type="ORF">G5A70_12880</name>
</gene>
<reference evidence="3 4" key="1">
    <citation type="journal article" date="2020" name="Cell Host Microbe">
        <title>Functional and Genomic Variation between Human-Derived Isolates of Lachnospiraceae Reveals Inter- and Intra-Species Diversity.</title>
        <authorList>
            <person name="Sorbara M.T."/>
            <person name="Littmann E.R."/>
            <person name="Fontana E."/>
            <person name="Moody T.U."/>
            <person name="Kohout C.E."/>
            <person name="Gjonbalaj M."/>
            <person name="Eaton V."/>
            <person name="Seok R."/>
            <person name="Leiner I.M."/>
            <person name="Pamer E.G."/>
        </authorList>
    </citation>
    <scope>NUCLEOTIDE SEQUENCE [LARGE SCALE GENOMIC DNA]</scope>
    <source>
        <strain evidence="3 4">MSK.15.26</strain>
    </source>
</reference>
<dbReference type="Pfam" id="PF18146">
    <property type="entry name" value="CinA_KH"/>
    <property type="match status" value="1"/>
</dbReference>
<evidence type="ECO:0000313" key="4">
    <source>
        <dbReference type="Proteomes" id="UP000822142"/>
    </source>
</evidence>